<dbReference type="NCBIfam" id="NF002537">
    <property type="entry name" value="PRK02090.1"/>
    <property type="match status" value="1"/>
</dbReference>
<dbReference type="GO" id="GO:0070814">
    <property type="term" value="P:hydrogen sulfide biosynthetic process"/>
    <property type="evidence" value="ECO:0007669"/>
    <property type="project" value="UniProtKB-UniRule"/>
</dbReference>
<evidence type="ECO:0000256" key="2">
    <source>
        <dbReference type="ARBA" id="ARBA00023002"/>
    </source>
</evidence>
<dbReference type="EMBL" id="CP014228">
    <property type="protein sequence ID" value="AMD87623.1"/>
    <property type="molecule type" value="Genomic_DNA"/>
</dbReference>
<evidence type="ECO:0000313" key="7">
    <source>
        <dbReference type="EMBL" id="AMD87623.1"/>
    </source>
</evidence>
<dbReference type="NCBIfam" id="TIGR00434">
    <property type="entry name" value="cysH"/>
    <property type="match status" value="1"/>
</dbReference>
<comment type="function">
    <text evidence="4">Catalyzes the formation of sulfite from adenosine 5'-phosphosulfate (APS) using thioredoxin as an electron donor.</text>
</comment>
<dbReference type="OrthoDB" id="9794018at2"/>
<dbReference type="GO" id="GO:0046872">
    <property type="term" value="F:metal ion binding"/>
    <property type="evidence" value="ECO:0007669"/>
    <property type="project" value="UniProtKB-KW"/>
</dbReference>
<organism evidence="7 8">
    <name type="scientific">Actinomyces radicidentis</name>
    <dbReference type="NCBI Taxonomy" id="111015"/>
    <lineage>
        <taxon>Bacteria</taxon>
        <taxon>Bacillati</taxon>
        <taxon>Actinomycetota</taxon>
        <taxon>Actinomycetes</taxon>
        <taxon>Actinomycetales</taxon>
        <taxon>Actinomycetaceae</taxon>
        <taxon>Actinomyces</taxon>
    </lineage>
</organism>
<dbReference type="GO" id="GO:0043866">
    <property type="term" value="F:adenylyl-sulfate reductase (thioredoxin) activity"/>
    <property type="evidence" value="ECO:0007669"/>
    <property type="project" value="UniProtKB-EC"/>
</dbReference>
<comment type="similarity">
    <text evidence="1 4">Belongs to the PAPS reductase family. CysH subfamily.</text>
</comment>
<dbReference type="GO" id="GO:0005737">
    <property type="term" value="C:cytoplasm"/>
    <property type="evidence" value="ECO:0007669"/>
    <property type="project" value="UniProtKB-SubCell"/>
</dbReference>
<keyword evidence="4" id="KW-0479">Metal-binding</keyword>
<dbReference type="RefSeq" id="WP_067942501.1">
    <property type="nucleotide sequence ID" value="NZ_CP014228.1"/>
</dbReference>
<gene>
    <name evidence="4" type="primary">cysH</name>
    <name evidence="7" type="ORF">AXF14_08535</name>
</gene>
<keyword evidence="8" id="KW-1185">Reference proteome</keyword>
<keyword evidence="4" id="KW-0963">Cytoplasm</keyword>
<dbReference type="EC" id="1.8.4.10" evidence="4"/>
<dbReference type="Gene3D" id="3.40.50.620">
    <property type="entry name" value="HUPs"/>
    <property type="match status" value="1"/>
</dbReference>
<feature type="binding site" evidence="4">
    <location>
        <position position="253"/>
    </location>
    <ligand>
        <name>[4Fe-4S] cluster</name>
        <dbReference type="ChEBI" id="CHEBI:49883"/>
    </ligand>
</feature>
<evidence type="ECO:0000256" key="3">
    <source>
        <dbReference type="ARBA" id="ARBA00024327"/>
    </source>
</evidence>
<comment type="pathway">
    <text evidence="3 4">Sulfur metabolism; hydrogen sulfide biosynthesis; sulfite from sulfate.</text>
</comment>
<dbReference type="InterPro" id="IPR004511">
    <property type="entry name" value="PAPS/APS_Rdtase"/>
</dbReference>
<reference evidence="8" key="1">
    <citation type="submission" date="2016-02" db="EMBL/GenBank/DDBJ databases">
        <authorList>
            <person name="Holder M.E."/>
            <person name="Ajami N.J."/>
            <person name="Petrosino J.F."/>
        </authorList>
    </citation>
    <scope>NUCLEOTIDE SEQUENCE [LARGE SCALE GENOMIC DNA]</scope>
    <source>
        <strain evidence="8">CCUG 36733</strain>
    </source>
</reference>
<dbReference type="GO" id="GO:0004604">
    <property type="term" value="F:phosphoadenylyl-sulfate reductase (thioredoxin) activity"/>
    <property type="evidence" value="ECO:0007669"/>
    <property type="project" value="UniProtKB-UniRule"/>
</dbReference>
<comment type="subcellular location">
    <subcellularLocation>
        <location evidence="4">Cytoplasm</location>
    </subcellularLocation>
</comment>
<dbReference type="CDD" id="cd23945">
    <property type="entry name" value="PAPS_reductase"/>
    <property type="match status" value="1"/>
</dbReference>
<protein>
    <recommendedName>
        <fullName evidence="4">Adenosine 5'-phosphosulfate reductase</fullName>
        <shortName evidence="4">APS reductase</shortName>
        <ecNumber evidence="4">1.8.4.10</ecNumber>
    </recommendedName>
    <alternativeName>
        <fullName evidence="4">5'-adenylylsulfate reductase</fullName>
    </alternativeName>
    <alternativeName>
        <fullName evidence="4">Thioredoxin-dependent 5'-adenylylsulfate reductase</fullName>
    </alternativeName>
</protein>
<name>A0A0X8JF07_ACTRD</name>
<feature type="binding site" evidence="4">
    <location>
        <position position="250"/>
    </location>
    <ligand>
        <name>[4Fe-4S] cluster</name>
        <dbReference type="ChEBI" id="CHEBI:49883"/>
    </ligand>
</feature>
<dbReference type="Pfam" id="PF01507">
    <property type="entry name" value="PAPS_reduct"/>
    <property type="match status" value="1"/>
</dbReference>
<evidence type="ECO:0000256" key="4">
    <source>
        <dbReference type="HAMAP-Rule" id="MF_00063"/>
    </source>
</evidence>
<dbReference type="GO" id="GO:0019379">
    <property type="term" value="P:sulfate assimilation, phosphoadenylyl sulfate reduction by phosphoadenylyl-sulfate reductase (thioredoxin)"/>
    <property type="evidence" value="ECO:0007669"/>
    <property type="project" value="UniProtKB-UniRule"/>
</dbReference>
<proteinExistence type="inferred from homology"/>
<keyword evidence="4" id="KW-0408">Iron</keyword>
<dbReference type="InterPro" id="IPR014729">
    <property type="entry name" value="Rossmann-like_a/b/a_fold"/>
</dbReference>
<evidence type="ECO:0000259" key="6">
    <source>
        <dbReference type="Pfam" id="PF01507"/>
    </source>
</evidence>
<dbReference type="SUPFAM" id="SSF52402">
    <property type="entry name" value="Adenine nucleotide alpha hydrolases-like"/>
    <property type="match status" value="1"/>
</dbReference>
<feature type="binding site" evidence="4">
    <location>
        <position position="168"/>
    </location>
    <ligand>
        <name>[4Fe-4S] cluster</name>
        <dbReference type="ChEBI" id="CHEBI:49883"/>
    </ligand>
</feature>
<evidence type="ECO:0000256" key="1">
    <source>
        <dbReference type="ARBA" id="ARBA00009732"/>
    </source>
</evidence>
<feature type="compositionally biased region" description="Low complexity" evidence="5">
    <location>
        <begin position="1"/>
        <end position="15"/>
    </location>
</feature>
<keyword evidence="4" id="KW-0411">Iron-sulfur</keyword>
<dbReference type="PANTHER" id="PTHR46509:SF1">
    <property type="entry name" value="PHOSPHOADENOSINE PHOSPHOSULFATE REDUCTASE"/>
    <property type="match status" value="1"/>
</dbReference>
<evidence type="ECO:0000313" key="8">
    <source>
        <dbReference type="Proteomes" id="UP000065220"/>
    </source>
</evidence>
<sequence>MSDAAATTTTTAATASAVPGRSPRADGPRNRFGRLTARGANAVRPADAPRRSEDELRAVAAAGAAELGEDASASDVVAWAARTFPGSLAVACSMADAVLPHVVAEQVPGVDVLFLETGFHFAETSGTRDAVAESMDVTVIDVLPELTVAEQDAQEGPELYRRDPGRCCYLRKVAPLARALTGYEAWVTGVRREDAPTRTGTPLVTFDETHRIVKINPLAAWTFDELLGYATEHGVVVNPLLADGYPSIGCEPCTRRVAPGEDPRAGRWAGFAKTECGIHL</sequence>
<dbReference type="InterPro" id="IPR002500">
    <property type="entry name" value="PAPS_reduct_dom"/>
</dbReference>
<accession>A0A0X8JF07</accession>
<feature type="active site" description="Nucleophile; cysteine thiosulfonate intermediate" evidence="4">
    <location>
        <position position="276"/>
    </location>
</feature>
<feature type="region of interest" description="Disordered" evidence="5">
    <location>
        <begin position="1"/>
        <end position="52"/>
    </location>
</feature>
<comment type="cofactor">
    <cofactor evidence="4">
        <name>[4Fe-4S] cluster</name>
        <dbReference type="ChEBI" id="CHEBI:49883"/>
    </cofactor>
    <text evidence="4">Binds 1 [4Fe-4S] cluster per subunit.</text>
</comment>
<keyword evidence="2 4" id="KW-0560">Oxidoreductase</keyword>
<dbReference type="HAMAP" id="MF_00063">
    <property type="entry name" value="CysH"/>
    <property type="match status" value="1"/>
</dbReference>
<comment type="catalytic activity">
    <reaction evidence="4">
        <text>[thioredoxin]-disulfide + sulfite + AMP + 2 H(+) = adenosine 5'-phosphosulfate + [thioredoxin]-dithiol</text>
        <dbReference type="Rhea" id="RHEA:21976"/>
        <dbReference type="Rhea" id="RHEA-COMP:10698"/>
        <dbReference type="Rhea" id="RHEA-COMP:10700"/>
        <dbReference type="ChEBI" id="CHEBI:15378"/>
        <dbReference type="ChEBI" id="CHEBI:17359"/>
        <dbReference type="ChEBI" id="CHEBI:29950"/>
        <dbReference type="ChEBI" id="CHEBI:50058"/>
        <dbReference type="ChEBI" id="CHEBI:58243"/>
        <dbReference type="ChEBI" id="CHEBI:456215"/>
        <dbReference type="EC" id="1.8.4.10"/>
    </reaction>
</comment>
<dbReference type="GO" id="GO:0051539">
    <property type="term" value="F:4 iron, 4 sulfur cluster binding"/>
    <property type="evidence" value="ECO:0007669"/>
    <property type="project" value="UniProtKB-UniRule"/>
</dbReference>
<dbReference type="PANTHER" id="PTHR46509">
    <property type="entry name" value="PHOSPHOADENOSINE PHOSPHOSULFATE REDUCTASE"/>
    <property type="match status" value="1"/>
</dbReference>
<dbReference type="AlphaFoldDB" id="A0A0X8JF07"/>
<dbReference type="Proteomes" id="UP000065220">
    <property type="component" value="Chromosome"/>
</dbReference>
<evidence type="ECO:0000256" key="5">
    <source>
        <dbReference type="SAM" id="MobiDB-lite"/>
    </source>
</evidence>
<dbReference type="KEGG" id="ard:AXF14_08535"/>
<feature type="domain" description="Phosphoadenosine phosphosulphate reductase" evidence="6">
    <location>
        <begin position="89"/>
        <end position="255"/>
    </location>
</feature>
<dbReference type="STRING" id="111015.AXF14_08535"/>
<feature type="binding site" evidence="4">
    <location>
        <position position="167"/>
    </location>
    <ligand>
        <name>[4Fe-4S] cluster</name>
        <dbReference type="ChEBI" id="CHEBI:49883"/>
    </ligand>
</feature>